<feature type="compositionally biased region" description="Low complexity" evidence="1">
    <location>
        <begin position="1"/>
        <end position="10"/>
    </location>
</feature>
<proteinExistence type="predicted"/>
<gene>
    <name evidence="2" type="ORF">OSJNOa0158O07.4</name>
</gene>
<evidence type="ECO:0000256" key="1">
    <source>
        <dbReference type="SAM" id="MobiDB-lite"/>
    </source>
</evidence>
<evidence type="ECO:0000313" key="2">
    <source>
        <dbReference type="EMBL" id="AAW56924.1"/>
    </source>
</evidence>
<dbReference type="EMBL" id="AC152975">
    <property type="protein sequence ID" value="AAW56924.1"/>
    <property type="molecule type" value="Genomic_DNA"/>
</dbReference>
<evidence type="ECO:0000313" key="3">
    <source>
        <dbReference type="Proteomes" id="UP000000763"/>
    </source>
</evidence>
<sequence length="128" mass="13235">MAGAAAAAMGEGRSGVGQAEGGAQPLARSPSAGEVDGGDGWRGEGVAAAAQDKTEAERAPNFDVGWDGLDPSAGKQERGKRWRRSLLSLASSINERRRQERRERDGIAVIVASADAACSSDLIMVNTP</sequence>
<reference evidence="3" key="1">
    <citation type="journal article" date="2005" name="Nature">
        <title>The map-based sequence of the rice genome.</title>
        <authorList>
            <consortium name="International rice genome sequencing project (IRGSP)"/>
            <person name="Matsumoto T."/>
            <person name="Wu J."/>
            <person name="Kanamori H."/>
            <person name="Katayose Y."/>
            <person name="Fujisawa M."/>
            <person name="Namiki N."/>
            <person name="Mizuno H."/>
            <person name="Yamamoto K."/>
            <person name="Antonio B.A."/>
            <person name="Baba T."/>
            <person name="Sakata K."/>
            <person name="Nagamura Y."/>
            <person name="Aoki H."/>
            <person name="Arikawa K."/>
            <person name="Arita K."/>
            <person name="Bito T."/>
            <person name="Chiden Y."/>
            <person name="Fujitsuka N."/>
            <person name="Fukunaka R."/>
            <person name="Hamada M."/>
            <person name="Harada C."/>
            <person name="Hayashi A."/>
            <person name="Hijishita S."/>
            <person name="Honda M."/>
            <person name="Hosokawa S."/>
            <person name="Ichikawa Y."/>
            <person name="Idonuma A."/>
            <person name="Iijima M."/>
            <person name="Ikeda M."/>
            <person name="Ikeno M."/>
            <person name="Ito K."/>
            <person name="Ito S."/>
            <person name="Ito T."/>
            <person name="Ito Y."/>
            <person name="Ito Y."/>
            <person name="Iwabuchi A."/>
            <person name="Kamiya K."/>
            <person name="Karasawa W."/>
            <person name="Kurita K."/>
            <person name="Katagiri S."/>
            <person name="Kikuta A."/>
            <person name="Kobayashi H."/>
            <person name="Kobayashi N."/>
            <person name="Machita K."/>
            <person name="Maehara T."/>
            <person name="Masukawa M."/>
            <person name="Mizubayashi T."/>
            <person name="Mukai Y."/>
            <person name="Nagasaki H."/>
            <person name="Nagata Y."/>
            <person name="Naito S."/>
            <person name="Nakashima M."/>
            <person name="Nakama Y."/>
            <person name="Nakamichi Y."/>
            <person name="Nakamura M."/>
            <person name="Meguro A."/>
            <person name="Negishi M."/>
            <person name="Ohta I."/>
            <person name="Ohta T."/>
            <person name="Okamoto M."/>
            <person name="Ono N."/>
            <person name="Saji S."/>
            <person name="Sakaguchi M."/>
            <person name="Sakai K."/>
            <person name="Shibata M."/>
            <person name="Shimokawa T."/>
            <person name="Song J."/>
            <person name="Takazaki Y."/>
            <person name="Terasawa K."/>
            <person name="Tsugane M."/>
            <person name="Tsuji K."/>
            <person name="Ueda S."/>
            <person name="Waki K."/>
            <person name="Yamagata H."/>
            <person name="Yamamoto M."/>
            <person name="Yamamoto S."/>
            <person name="Yamane H."/>
            <person name="Yoshiki S."/>
            <person name="Yoshihara R."/>
            <person name="Yukawa K."/>
            <person name="Zhong H."/>
            <person name="Yano M."/>
            <person name="Yuan Q."/>
            <person name="Ouyang S."/>
            <person name="Liu J."/>
            <person name="Jones K.M."/>
            <person name="Gansberger K."/>
            <person name="Moffat K."/>
            <person name="Hill J."/>
            <person name="Bera J."/>
            <person name="Fadrosh D."/>
            <person name="Jin S."/>
            <person name="Johri S."/>
            <person name="Kim M."/>
            <person name="Overton L."/>
            <person name="Reardon M."/>
            <person name="Tsitrin T."/>
            <person name="Vuong H."/>
            <person name="Weaver B."/>
            <person name="Ciecko A."/>
            <person name="Tallon L."/>
            <person name="Jackson J."/>
            <person name="Pai G."/>
            <person name="Aken S.V."/>
            <person name="Utterback T."/>
            <person name="Reidmuller S."/>
            <person name="Feldblyum T."/>
            <person name="Hsiao J."/>
            <person name="Zismann V."/>
            <person name="Iobst S."/>
            <person name="de Vazeille A.R."/>
            <person name="Buell C.R."/>
            <person name="Ying K."/>
            <person name="Li Y."/>
            <person name="Lu T."/>
            <person name="Huang Y."/>
            <person name="Zhao Q."/>
            <person name="Feng Q."/>
            <person name="Zhang L."/>
            <person name="Zhu J."/>
            <person name="Weng Q."/>
            <person name="Mu J."/>
            <person name="Lu Y."/>
            <person name="Fan D."/>
            <person name="Liu Y."/>
            <person name="Guan J."/>
            <person name="Zhang Y."/>
            <person name="Yu S."/>
            <person name="Liu X."/>
            <person name="Zhang Y."/>
            <person name="Hong G."/>
            <person name="Han B."/>
            <person name="Choisne N."/>
            <person name="Demange N."/>
            <person name="Orjeda G."/>
            <person name="Samain S."/>
            <person name="Cattolico L."/>
            <person name="Pelletier E."/>
            <person name="Couloux A."/>
            <person name="Segurens B."/>
            <person name="Wincker P."/>
            <person name="D'Hont A."/>
            <person name="Scarpelli C."/>
            <person name="Weissenbach J."/>
            <person name="Salanoubat M."/>
            <person name="Quetier F."/>
            <person name="Yu Y."/>
            <person name="Kim H.R."/>
            <person name="Rambo T."/>
            <person name="Currie J."/>
            <person name="Collura K."/>
            <person name="Luo M."/>
            <person name="Yang T."/>
            <person name="Ammiraju J.S.S."/>
            <person name="Engler F."/>
            <person name="Soderlund C."/>
            <person name="Wing R.A."/>
            <person name="Palmer L.E."/>
            <person name="de la Bastide M."/>
            <person name="Spiegel L."/>
            <person name="Nascimento L."/>
            <person name="Zutavern T."/>
            <person name="O'Shaughnessy A."/>
            <person name="Dike S."/>
            <person name="Dedhia N."/>
            <person name="Preston R."/>
            <person name="Balija V."/>
            <person name="McCombie W.R."/>
            <person name="Chow T."/>
            <person name="Chen H."/>
            <person name="Chung M."/>
            <person name="Chen C."/>
            <person name="Shaw J."/>
            <person name="Wu H."/>
            <person name="Hsiao K."/>
            <person name="Chao Y."/>
            <person name="Chu M."/>
            <person name="Cheng C."/>
            <person name="Hour A."/>
            <person name="Lee P."/>
            <person name="Lin S."/>
            <person name="Lin Y."/>
            <person name="Liou J."/>
            <person name="Liu S."/>
            <person name="Hsing Y."/>
            <person name="Raghuvanshi S."/>
            <person name="Mohanty A."/>
            <person name="Bharti A.K."/>
            <person name="Gaur A."/>
            <person name="Gupta V."/>
            <person name="Kumar D."/>
            <person name="Ravi V."/>
            <person name="Vij S."/>
            <person name="Kapur A."/>
            <person name="Khurana P."/>
            <person name="Khurana P."/>
            <person name="Khurana J.P."/>
            <person name="Tyagi A.K."/>
            <person name="Gaikwad K."/>
            <person name="Singh A."/>
            <person name="Dalal V."/>
            <person name="Srivastava S."/>
            <person name="Dixit A."/>
            <person name="Pal A.K."/>
            <person name="Ghazi I.A."/>
            <person name="Yadav M."/>
            <person name="Pandit A."/>
            <person name="Bhargava A."/>
            <person name="Sureshbabu K."/>
            <person name="Batra K."/>
            <person name="Sharma T.R."/>
            <person name="Mohapatra T."/>
            <person name="Singh N.K."/>
            <person name="Messing J."/>
            <person name="Nelson A.B."/>
            <person name="Fuks G."/>
            <person name="Kavchok S."/>
            <person name="Keizer G."/>
            <person name="Linton E."/>
            <person name="Llaca V."/>
            <person name="Song R."/>
            <person name="Tanyolac B."/>
            <person name="Young S."/>
            <person name="Ho-Il K."/>
            <person name="Hahn J.H."/>
            <person name="Sangsakoo G."/>
            <person name="Vanavichit A."/>
            <person name="de Mattos Luiz.A.T."/>
            <person name="Zimmer P.D."/>
            <person name="Malone G."/>
            <person name="Dellagostin O."/>
            <person name="de Oliveira A.C."/>
            <person name="Bevan M."/>
            <person name="Bancroft I."/>
            <person name="Minx P."/>
            <person name="Cordum H."/>
            <person name="Wilson R."/>
            <person name="Cheng Z."/>
            <person name="Jin W."/>
            <person name="Jiang J."/>
            <person name="Leong S.A."/>
            <person name="Iwama H."/>
            <person name="Gojobori T."/>
            <person name="Itoh T."/>
            <person name="Niimura Y."/>
            <person name="Fujii Y."/>
            <person name="Habara T."/>
            <person name="Sakai H."/>
            <person name="Sato Y."/>
            <person name="Wilson G."/>
            <person name="Kumar K."/>
            <person name="McCouch S."/>
            <person name="Juretic N."/>
            <person name="Hoen D."/>
            <person name="Wright S."/>
            <person name="Bruskiewich R."/>
            <person name="Bureau T."/>
            <person name="Miyao A."/>
            <person name="Hirochika H."/>
            <person name="Nishikawa T."/>
            <person name="Kadowaki K."/>
            <person name="Sugiura M."/>
            <person name="Burr B."/>
            <person name="Sasaki T."/>
        </authorList>
    </citation>
    <scope>NUCLEOTIDE SEQUENCE [LARGE SCALE GENOMIC DNA]</scope>
    <source>
        <strain evidence="3">cv. Nipponbare</strain>
    </source>
</reference>
<feature type="region of interest" description="Disordered" evidence="1">
    <location>
        <begin position="1"/>
        <end position="81"/>
    </location>
</feature>
<accession>Q5KQA4</accession>
<dbReference type="Proteomes" id="UP000000763">
    <property type="component" value="Chromosome 5"/>
</dbReference>
<dbReference type="AlphaFoldDB" id="Q5KQA4"/>
<organism evidence="2 3">
    <name type="scientific">Oryza sativa subsp. japonica</name>
    <name type="common">Rice</name>
    <dbReference type="NCBI Taxonomy" id="39947"/>
    <lineage>
        <taxon>Eukaryota</taxon>
        <taxon>Viridiplantae</taxon>
        <taxon>Streptophyta</taxon>
        <taxon>Embryophyta</taxon>
        <taxon>Tracheophyta</taxon>
        <taxon>Spermatophyta</taxon>
        <taxon>Magnoliopsida</taxon>
        <taxon>Liliopsida</taxon>
        <taxon>Poales</taxon>
        <taxon>Poaceae</taxon>
        <taxon>BOP clade</taxon>
        <taxon>Oryzoideae</taxon>
        <taxon>Oryzeae</taxon>
        <taxon>Oryzinae</taxon>
        <taxon>Oryza</taxon>
        <taxon>Oryza sativa</taxon>
    </lineage>
</organism>
<reference evidence="3" key="2">
    <citation type="journal article" date="2008" name="Nucleic Acids Res.">
        <title>The rice annotation project database (RAP-DB): 2008 update.</title>
        <authorList>
            <consortium name="The rice annotation project (RAP)"/>
        </authorList>
    </citation>
    <scope>GENOME REANNOTATION</scope>
    <source>
        <strain evidence="3">cv. Nipponbare</strain>
    </source>
</reference>
<protein>
    <submittedName>
        <fullName evidence="2">Uncharacterized protein</fullName>
    </submittedName>
</protein>
<name>Q5KQA4_ORYSJ</name>